<protein>
    <submittedName>
        <fullName evidence="6">Agrin</fullName>
    </submittedName>
</protein>
<dbReference type="InterPro" id="IPR036058">
    <property type="entry name" value="Kazal_dom_sf"/>
</dbReference>
<evidence type="ECO:0000256" key="2">
    <source>
        <dbReference type="ARBA" id="ARBA00022900"/>
    </source>
</evidence>
<dbReference type="PANTHER" id="PTHR10913:SF45">
    <property type="entry name" value="FOLLISTATIN, ISOFORM A-RELATED"/>
    <property type="match status" value="1"/>
</dbReference>
<dbReference type="SMART" id="SM00280">
    <property type="entry name" value="KAZAL"/>
    <property type="match status" value="1"/>
</dbReference>
<dbReference type="PANTHER" id="PTHR10913">
    <property type="entry name" value="FOLLISTATIN-RELATED"/>
    <property type="match status" value="1"/>
</dbReference>
<evidence type="ECO:0000256" key="4">
    <source>
        <dbReference type="SAM" id="SignalP"/>
    </source>
</evidence>
<feature type="signal peptide" evidence="4">
    <location>
        <begin position="1"/>
        <end position="23"/>
    </location>
</feature>
<dbReference type="InterPro" id="IPR002350">
    <property type="entry name" value="Kazal_dom"/>
</dbReference>
<proteinExistence type="predicted"/>
<keyword evidence="1" id="KW-0646">Protease inhibitor</keyword>
<sequence>MRQASILLSMAVILLVTIASSTCQDEEIAPGYGDCYDPCATVLCGYGARCEVQNGRARCVCPKGCTKEYNPICGTNGQTFSNPCQMNVYNCQHQTNVERAHYGSCQGEGRELNIADN</sequence>
<gene>
    <name evidence="6" type="primary">Agrn_6</name>
    <name evidence="6" type="ORF">g.9335</name>
</gene>
<evidence type="ECO:0000256" key="1">
    <source>
        <dbReference type="ARBA" id="ARBA00022690"/>
    </source>
</evidence>
<keyword evidence="4" id="KW-0732">Signal</keyword>
<evidence type="ECO:0000259" key="5">
    <source>
        <dbReference type="PROSITE" id="PS51465"/>
    </source>
</evidence>
<dbReference type="GO" id="GO:0030154">
    <property type="term" value="P:cell differentiation"/>
    <property type="evidence" value="ECO:0007669"/>
    <property type="project" value="TreeGrafter"/>
</dbReference>
<dbReference type="SMART" id="SM00274">
    <property type="entry name" value="FOLN"/>
    <property type="match status" value="1"/>
</dbReference>
<dbReference type="CDD" id="cd00104">
    <property type="entry name" value="KAZAL_FS"/>
    <property type="match status" value="1"/>
</dbReference>
<accession>A0A6G1SPV8</accession>
<feature type="domain" description="Kazal-like" evidence="5">
    <location>
        <begin position="60"/>
        <end position="107"/>
    </location>
</feature>
<feature type="chain" id="PRO_5026054153" evidence="4">
    <location>
        <begin position="24"/>
        <end position="117"/>
    </location>
</feature>
<reference evidence="6" key="1">
    <citation type="submission" date="2018-10" db="EMBL/GenBank/DDBJ databases">
        <title>Transcriptome assembly of Aceria tosichella (Wheat curl mite) Type 2.</title>
        <authorList>
            <person name="Scully E.D."/>
            <person name="Geib S.M."/>
            <person name="Palmer N.A."/>
            <person name="Gupta A.K."/>
            <person name="Sarath G."/>
            <person name="Tatineni S."/>
        </authorList>
    </citation>
    <scope>NUCLEOTIDE SEQUENCE</scope>
    <source>
        <strain evidence="6">LincolnNE</strain>
    </source>
</reference>
<dbReference type="InterPro" id="IPR003645">
    <property type="entry name" value="Fol_N"/>
</dbReference>
<keyword evidence="2" id="KW-0722">Serine protease inhibitor</keyword>
<dbReference type="SUPFAM" id="SSF100895">
    <property type="entry name" value="Kazal-type serine protease inhibitors"/>
    <property type="match status" value="1"/>
</dbReference>
<dbReference type="Gene3D" id="3.30.60.30">
    <property type="match status" value="1"/>
</dbReference>
<dbReference type="Pfam" id="PF07648">
    <property type="entry name" value="Kazal_2"/>
    <property type="match status" value="1"/>
</dbReference>
<dbReference type="AlphaFoldDB" id="A0A6G1SPV8"/>
<dbReference type="PROSITE" id="PS51465">
    <property type="entry name" value="KAZAL_2"/>
    <property type="match status" value="1"/>
</dbReference>
<dbReference type="GO" id="GO:0005576">
    <property type="term" value="C:extracellular region"/>
    <property type="evidence" value="ECO:0007669"/>
    <property type="project" value="TreeGrafter"/>
</dbReference>
<dbReference type="EMBL" id="GGYP01007446">
    <property type="protein sequence ID" value="MDE52217.1"/>
    <property type="molecule type" value="Transcribed_RNA"/>
</dbReference>
<organism evidence="6">
    <name type="scientific">Aceria tosichella</name>
    <name type="common">wheat curl mite</name>
    <dbReference type="NCBI Taxonomy" id="561515"/>
    <lineage>
        <taxon>Eukaryota</taxon>
        <taxon>Metazoa</taxon>
        <taxon>Ecdysozoa</taxon>
        <taxon>Arthropoda</taxon>
        <taxon>Chelicerata</taxon>
        <taxon>Arachnida</taxon>
        <taxon>Acari</taxon>
        <taxon>Acariformes</taxon>
        <taxon>Trombidiformes</taxon>
        <taxon>Prostigmata</taxon>
        <taxon>Eupodina</taxon>
        <taxon>Eriophyoidea</taxon>
        <taxon>Eriophyidae</taxon>
        <taxon>Eriophyinae</taxon>
        <taxon>Aceriini</taxon>
        <taxon>Aceria</taxon>
    </lineage>
</organism>
<dbReference type="InterPro" id="IPR050653">
    <property type="entry name" value="Prot_Inhib_GrowthFact_Antg"/>
</dbReference>
<evidence type="ECO:0000313" key="6">
    <source>
        <dbReference type="EMBL" id="MDE52217.1"/>
    </source>
</evidence>
<keyword evidence="3" id="KW-1015">Disulfide bond</keyword>
<evidence type="ECO:0000256" key="3">
    <source>
        <dbReference type="ARBA" id="ARBA00023157"/>
    </source>
</evidence>
<dbReference type="FunFam" id="3.30.60.30:FF:000024">
    <property type="entry name" value="Transmembrane agrin"/>
    <property type="match status" value="1"/>
</dbReference>
<name>A0A6G1SPV8_9ACAR</name>